<keyword evidence="5 8" id="KW-0808">Transferase</keyword>
<dbReference type="NCBIfam" id="TIGR00212">
    <property type="entry name" value="hemC"/>
    <property type="match status" value="1"/>
</dbReference>
<evidence type="ECO:0000256" key="1">
    <source>
        <dbReference type="ARBA" id="ARBA00002869"/>
    </source>
</evidence>
<evidence type="ECO:0000313" key="11">
    <source>
        <dbReference type="EMBL" id="VFK37437.1"/>
    </source>
</evidence>
<gene>
    <name evidence="8" type="primary">hemC</name>
    <name evidence="11" type="ORF">BECKTC1821D_GA0114238_100176</name>
</gene>
<comment type="pathway">
    <text evidence="2">Porphyrin-containing compound metabolism; protoporphyrin-IX biosynthesis; coproporphyrinogen-III from 5-aminolevulinate: step 2/4.</text>
</comment>
<comment type="function">
    <text evidence="1 8">Tetrapolymerization of the monopyrrole PBG into the hydroxymethylbilane pre-uroporphyrinogen in several discrete steps.</text>
</comment>
<evidence type="ECO:0000256" key="7">
    <source>
        <dbReference type="ARBA" id="ARBA00048169"/>
    </source>
</evidence>
<dbReference type="InterPro" id="IPR000860">
    <property type="entry name" value="HemC"/>
</dbReference>
<proteinExistence type="inferred from homology"/>
<dbReference type="FunFam" id="3.40.190.10:FF:000005">
    <property type="entry name" value="Porphobilinogen deaminase"/>
    <property type="match status" value="1"/>
</dbReference>
<dbReference type="InterPro" id="IPR022418">
    <property type="entry name" value="Porphobilinogen_deaminase_C"/>
</dbReference>
<evidence type="ECO:0000259" key="10">
    <source>
        <dbReference type="Pfam" id="PF03900"/>
    </source>
</evidence>
<evidence type="ECO:0000256" key="2">
    <source>
        <dbReference type="ARBA" id="ARBA00004735"/>
    </source>
</evidence>
<dbReference type="GO" id="GO:0005737">
    <property type="term" value="C:cytoplasm"/>
    <property type="evidence" value="ECO:0007669"/>
    <property type="project" value="UniProtKB-UniRule"/>
</dbReference>
<dbReference type="GO" id="GO:0004418">
    <property type="term" value="F:hydroxymethylbilane synthase activity"/>
    <property type="evidence" value="ECO:0007669"/>
    <property type="project" value="UniProtKB-UniRule"/>
</dbReference>
<feature type="domain" description="Porphobilinogen deaminase C-terminal" evidence="10">
    <location>
        <begin position="229"/>
        <end position="280"/>
    </location>
</feature>
<dbReference type="SUPFAM" id="SSF53850">
    <property type="entry name" value="Periplasmic binding protein-like II"/>
    <property type="match status" value="1"/>
</dbReference>
<reference evidence="11" key="1">
    <citation type="submission" date="2019-02" db="EMBL/GenBank/DDBJ databases">
        <authorList>
            <person name="Gruber-Vodicka R. H."/>
            <person name="Seah K. B. B."/>
        </authorList>
    </citation>
    <scope>NUCLEOTIDE SEQUENCE</scope>
    <source>
        <strain evidence="11">BECK_BZ123</strain>
    </source>
</reference>
<evidence type="ECO:0000256" key="4">
    <source>
        <dbReference type="ARBA" id="ARBA00011245"/>
    </source>
</evidence>
<comment type="miscellaneous">
    <text evidence="8">The porphobilinogen subunits are added to the dipyrromethane group.</text>
</comment>
<dbReference type="FunFam" id="3.40.190.10:FF:000004">
    <property type="entry name" value="Porphobilinogen deaminase"/>
    <property type="match status" value="1"/>
</dbReference>
<dbReference type="PRINTS" id="PR00151">
    <property type="entry name" value="PORPHBDMNASE"/>
</dbReference>
<accession>A0A450Y7A9</accession>
<evidence type="ECO:0000256" key="6">
    <source>
        <dbReference type="ARBA" id="ARBA00023244"/>
    </source>
</evidence>
<dbReference type="CDD" id="cd13646">
    <property type="entry name" value="PBP2_EcHMBS_like"/>
    <property type="match status" value="1"/>
</dbReference>
<dbReference type="Pfam" id="PF03900">
    <property type="entry name" value="Porphobil_deamC"/>
    <property type="match status" value="1"/>
</dbReference>
<dbReference type="InterPro" id="IPR036803">
    <property type="entry name" value="Porphobilinogen_deaminase_C_sf"/>
</dbReference>
<evidence type="ECO:0000259" key="9">
    <source>
        <dbReference type="Pfam" id="PF01379"/>
    </source>
</evidence>
<dbReference type="EMBL" id="CAADFS010000001">
    <property type="protein sequence ID" value="VFK37437.1"/>
    <property type="molecule type" value="Genomic_DNA"/>
</dbReference>
<dbReference type="HAMAP" id="MF_00260">
    <property type="entry name" value="Porphobil_deam"/>
    <property type="match status" value="1"/>
</dbReference>
<dbReference type="InterPro" id="IPR022419">
    <property type="entry name" value="Porphobilin_deaminase_cofac_BS"/>
</dbReference>
<dbReference type="PANTHER" id="PTHR11557">
    <property type="entry name" value="PORPHOBILINOGEN DEAMINASE"/>
    <property type="match status" value="1"/>
</dbReference>
<protein>
    <recommendedName>
        <fullName evidence="8">Porphobilinogen deaminase</fullName>
        <shortName evidence="8">PBG</shortName>
        <ecNumber evidence="8">2.5.1.61</ecNumber>
    </recommendedName>
    <alternativeName>
        <fullName evidence="8">Hydroxymethylbilane synthase</fullName>
        <shortName evidence="8">HMBS</shortName>
    </alternativeName>
    <alternativeName>
        <fullName evidence="8">Pre-uroporphyrinogen synthase</fullName>
    </alternativeName>
</protein>
<dbReference type="EC" id="2.5.1.61" evidence="8"/>
<evidence type="ECO:0000256" key="8">
    <source>
        <dbReference type="HAMAP-Rule" id="MF_00260"/>
    </source>
</evidence>
<keyword evidence="6 8" id="KW-0627">Porphyrin biosynthesis</keyword>
<sequence>MPAPHWETIRIATRRSPLAVWQAEYVARRLRKFFPGMATELVPIVTRGDKILDAPLARIGGKGLFVKELERALLEGKADIAAHSMKDVPTELPGELALPVILAREDPRDAFVSNRYRRLGELPSGARVGTCSLRRQCQIREHRPDLTLLDLRGNVGTRLSRLDADEFDGIILATAGLERLGFHDRISELLSPTKSLPAIGQGAIGIECRRGDLPIGSKIGVMNDLPTARCVQAERAMNEMLGGGCQAPVAGYARIEGGTLHLRGLVGSIDGRRVLRAEDSLPAESTETPGGIVDERSVIGLGHSVAKALFTQGAGEILATIRKIGC</sequence>
<dbReference type="AlphaFoldDB" id="A0A450Y7A9"/>
<feature type="modified residue" description="S-(dipyrrolylmethanemethyl)cysteine" evidence="8">
    <location>
        <position position="245"/>
    </location>
</feature>
<comment type="cofactor">
    <cofactor evidence="8">
        <name>dipyrromethane</name>
        <dbReference type="ChEBI" id="CHEBI:60342"/>
    </cofactor>
    <text evidence="8">Binds 1 dipyrromethane group covalently.</text>
</comment>
<comment type="catalytic activity">
    <reaction evidence="7 8">
        <text>4 porphobilinogen + H2O = hydroxymethylbilane + 4 NH4(+)</text>
        <dbReference type="Rhea" id="RHEA:13185"/>
        <dbReference type="ChEBI" id="CHEBI:15377"/>
        <dbReference type="ChEBI" id="CHEBI:28938"/>
        <dbReference type="ChEBI" id="CHEBI:57845"/>
        <dbReference type="ChEBI" id="CHEBI:58126"/>
        <dbReference type="EC" id="2.5.1.61"/>
    </reaction>
</comment>
<evidence type="ECO:0000256" key="3">
    <source>
        <dbReference type="ARBA" id="ARBA00005638"/>
    </source>
</evidence>
<comment type="similarity">
    <text evidence="3 8">Belongs to the HMBS family.</text>
</comment>
<dbReference type="Pfam" id="PF01379">
    <property type="entry name" value="Porphobil_deam"/>
    <property type="match status" value="1"/>
</dbReference>
<comment type="subunit">
    <text evidence="4 8">Monomer.</text>
</comment>
<dbReference type="PROSITE" id="PS00533">
    <property type="entry name" value="PORPHOBILINOGEN_DEAM"/>
    <property type="match status" value="1"/>
</dbReference>
<name>A0A450Y7A9_9GAMM</name>
<dbReference type="Gene3D" id="3.40.190.10">
    <property type="entry name" value="Periplasmic binding protein-like II"/>
    <property type="match status" value="2"/>
</dbReference>
<dbReference type="InterPro" id="IPR022417">
    <property type="entry name" value="Porphobilin_deaminase_N"/>
</dbReference>
<dbReference type="GO" id="GO:0006782">
    <property type="term" value="P:protoporphyrinogen IX biosynthetic process"/>
    <property type="evidence" value="ECO:0007669"/>
    <property type="project" value="UniProtKB-UniRule"/>
</dbReference>
<dbReference type="UniPathway" id="UPA00251">
    <property type="reaction ID" value="UER00319"/>
</dbReference>
<dbReference type="SUPFAM" id="SSF54782">
    <property type="entry name" value="Porphobilinogen deaminase (hydroxymethylbilane synthase), C-terminal domain"/>
    <property type="match status" value="1"/>
</dbReference>
<feature type="domain" description="Porphobilinogen deaminase N-terminal" evidence="9">
    <location>
        <begin position="9"/>
        <end position="212"/>
    </location>
</feature>
<dbReference type="Gene3D" id="3.30.160.40">
    <property type="entry name" value="Porphobilinogen deaminase, C-terminal domain"/>
    <property type="match status" value="1"/>
</dbReference>
<dbReference type="PANTHER" id="PTHR11557:SF0">
    <property type="entry name" value="PORPHOBILINOGEN DEAMINASE"/>
    <property type="match status" value="1"/>
</dbReference>
<evidence type="ECO:0000256" key="5">
    <source>
        <dbReference type="ARBA" id="ARBA00022679"/>
    </source>
</evidence>
<dbReference type="PIRSF" id="PIRSF001438">
    <property type="entry name" value="4pyrrol_synth_OHMeBilane_synth"/>
    <property type="match status" value="1"/>
</dbReference>
<organism evidence="11">
    <name type="scientific">Candidatus Kentrum sp. TC</name>
    <dbReference type="NCBI Taxonomy" id="2126339"/>
    <lineage>
        <taxon>Bacteria</taxon>
        <taxon>Pseudomonadati</taxon>
        <taxon>Pseudomonadota</taxon>
        <taxon>Gammaproteobacteria</taxon>
        <taxon>Candidatus Kentrum</taxon>
    </lineage>
</organism>